<name>A0ABS0L4A8_9BACT</name>
<reference evidence="1 2" key="1">
    <citation type="submission" date="2020-11" db="EMBL/GenBank/DDBJ databases">
        <title>Hymenobacter sp.</title>
        <authorList>
            <person name="Kim M.K."/>
        </authorList>
    </citation>
    <scope>NUCLEOTIDE SEQUENCE [LARGE SCALE GENOMIC DNA]</scope>
    <source>
        <strain evidence="1 2">BT594</strain>
    </source>
</reference>
<dbReference type="Proteomes" id="UP000601099">
    <property type="component" value="Unassembled WGS sequence"/>
</dbReference>
<protein>
    <submittedName>
        <fullName evidence="1">Uncharacterized protein</fullName>
    </submittedName>
</protein>
<keyword evidence="2" id="KW-1185">Reference proteome</keyword>
<sequence length="113" mass="12963">MLQVTSLPPVAQQLETNAYAFGREAQQRGMQEVPAQDANLWPLMKGLVVGQGLPLMQAWLKGYRDQQDEQQIREFACQLKRETEVEQLLQSGLKDAARKALWWQLFDQLPDAH</sequence>
<gene>
    <name evidence="1" type="ORF">I5L79_15600</name>
</gene>
<proteinExistence type="predicted"/>
<evidence type="ECO:0000313" key="2">
    <source>
        <dbReference type="Proteomes" id="UP000601099"/>
    </source>
</evidence>
<dbReference type="RefSeq" id="WP_196956002.1">
    <property type="nucleotide sequence ID" value="NZ_JADWYK010000010.1"/>
</dbReference>
<organism evidence="1 2">
    <name type="scientific">Hymenobacter guriensis</name>
    <dbReference type="NCBI Taxonomy" id="2793065"/>
    <lineage>
        <taxon>Bacteria</taxon>
        <taxon>Pseudomonadati</taxon>
        <taxon>Bacteroidota</taxon>
        <taxon>Cytophagia</taxon>
        <taxon>Cytophagales</taxon>
        <taxon>Hymenobacteraceae</taxon>
        <taxon>Hymenobacter</taxon>
    </lineage>
</organism>
<evidence type="ECO:0000313" key="1">
    <source>
        <dbReference type="EMBL" id="MBG8554980.1"/>
    </source>
</evidence>
<dbReference type="EMBL" id="JADWYK010000010">
    <property type="protein sequence ID" value="MBG8554980.1"/>
    <property type="molecule type" value="Genomic_DNA"/>
</dbReference>
<comment type="caution">
    <text evidence="1">The sequence shown here is derived from an EMBL/GenBank/DDBJ whole genome shotgun (WGS) entry which is preliminary data.</text>
</comment>
<accession>A0ABS0L4A8</accession>